<dbReference type="InterPro" id="IPR003748">
    <property type="entry name" value="DUF169"/>
</dbReference>
<sequence length="252" mass="27600">MNCSEVSEKLLEILRLDTDPVAITMYKEKDKLPRKPMNYKVNICQLVSSARYQQRTNSGVPEMMVCSMGAACVGLIKTPEAISSGKAAVGPYCADEEAGKKFMANTFKLGDSGKHYEGIYVQPLYAAKEEPDVVVLYVNPAQVMRLVHACAYDNGEKVTADTVCEAALCSSIGFVLANNKPVIGFPCAGDRIFGGTQNQELVFAAPYNLFKDKLIDHLEKTAKGGFSVYPVAPNMYWTPSMPPTYTIQPEDL</sequence>
<name>A0A5D8QH74_9THEO</name>
<evidence type="ECO:0000313" key="1">
    <source>
        <dbReference type="EMBL" id="TZE82628.1"/>
    </source>
</evidence>
<dbReference type="EMBL" id="VTPS01000005">
    <property type="protein sequence ID" value="TZE82628.1"/>
    <property type="molecule type" value="Genomic_DNA"/>
</dbReference>
<reference evidence="1 2" key="1">
    <citation type="submission" date="2019-08" db="EMBL/GenBank/DDBJ databases">
        <title>Calorimonas adulescens gen. nov., sp. nov., an anaerobic thermophilic bacterium from Sakhalin hot spring.</title>
        <authorList>
            <person name="Khomyakova M.A."/>
            <person name="Merkel A.Y."/>
            <person name="Novikov A."/>
            <person name="Bonch-Osmolovskaya E.A."/>
            <person name="Slobodkin A.I."/>
        </authorList>
    </citation>
    <scope>NUCLEOTIDE SEQUENCE [LARGE SCALE GENOMIC DNA]</scope>
    <source>
        <strain evidence="1 2">A05MB</strain>
    </source>
</reference>
<gene>
    <name evidence="1" type="ORF">FWJ32_04970</name>
</gene>
<evidence type="ECO:0008006" key="3">
    <source>
        <dbReference type="Google" id="ProtNLM"/>
    </source>
</evidence>
<dbReference type="Pfam" id="PF02596">
    <property type="entry name" value="DUF169"/>
    <property type="match status" value="1"/>
</dbReference>
<proteinExistence type="predicted"/>
<comment type="caution">
    <text evidence="1">The sequence shown here is derived from an EMBL/GenBank/DDBJ whole genome shotgun (WGS) entry which is preliminary data.</text>
</comment>
<dbReference type="PANTHER" id="PTHR37954:SF3">
    <property type="entry name" value="DUF169 DOMAIN-CONTAINING PROTEIN"/>
    <property type="match status" value="1"/>
</dbReference>
<dbReference type="Proteomes" id="UP000322976">
    <property type="component" value="Unassembled WGS sequence"/>
</dbReference>
<dbReference type="RefSeq" id="WP_149544868.1">
    <property type="nucleotide sequence ID" value="NZ_VTPS01000005.1"/>
</dbReference>
<dbReference type="PANTHER" id="PTHR37954">
    <property type="entry name" value="BLL4979 PROTEIN"/>
    <property type="match status" value="1"/>
</dbReference>
<organism evidence="1 2">
    <name type="scientific">Calorimonas adulescens</name>
    <dbReference type="NCBI Taxonomy" id="2606906"/>
    <lineage>
        <taxon>Bacteria</taxon>
        <taxon>Bacillati</taxon>
        <taxon>Bacillota</taxon>
        <taxon>Clostridia</taxon>
        <taxon>Thermoanaerobacterales</taxon>
        <taxon>Thermoanaerobacteraceae</taxon>
        <taxon>Calorimonas</taxon>
    </lineage>
</organism>
<accession>A0A5D8QH74</accession>
<keyword evidence="2" id="KW-1185">Reference proteome</keyword>
<evidence type="ECO:0000313" key="2">
    <source>
        <dbReference type="Proteomes" id="UP000322976"/>
    </source>
</evidence>
<protein>
    <recommendedName>
        <fullName evidence="3">DUF169 domain-containing protein</fullName>
    </recommendedName>
</protein>
<dbReference type="AlphaFoldDB" id="A0A5D8QH74"/>